<dbReference type="RefSeq" id="NP_001117580.1">
    <property type="nucleotide sequence ID" value="NM_001124108.1"/>
</dbReference>
<organism evidence="4 5">
    <name type="scientific">Arabidopsis thaliana</name>
    <name type="common">Mouse-ear cress</name>
    <dbReference type="NCBI Taxonomy" id="3702"/>
    <lineage>
        <taxon>Eukaryota</taxon>
        <taxon>Viridiplantae</taxon>
        <taxon>Streptophyta</taxon>
        <taxon>Embryophyta</taxon>
        <taxon>Tracheophyta</taxon>
        <taxon>Spermatophyta</taxon>
        <taxon>Magnoliopsida</taxon>
        <taxon>eudicotyledons</taxon>
        <taxon>Gunneridae</taxon>
        <taxon>Pentapetalae</taxon>
        <taxon>rosids</taxon>
        <taxon>malvids</taxon>
        <taxon>Brassicales</taxon>
        <taxon>Brassicaceae</taxon>
        <taxon>Camelineae</taxon>
        <taxon>Arabidopsis</taxon>
    </lineage>
</organism>
<dbReference type="EMBL" id="CACRSJ010000104">
    <property type="protein sequence ID" value="VYS50661.1"/>
    <property type="molecule type" value="Genomic_DNA"/>
</dbReference>
<evidence type="ECO:0000256" key="1">
    <source>
        <dbReference type="SAM" id="Phobius"/>
    </source>
</evidence>
<keyword evidence="1" id="KW-1133">Transmembrane helix</keyword>
<evidence type="ECO:0008006" key="7">
    <source>
        <dbReference type="Google" id="ProtNLM"/>
    </source>
</evidence>
<dbReference type="OrthoDB" id="10269292at2759"/>
<dbReference type="KEGG" id="ath:AT1G70944"/>
<gene>
    <name evidence="2" type="ordered locus">At1g70944</name>
    <name evidence="4" type="ORF">AN1_LOCUS6131</name>
    <name evidence="3" type="ORF">C24_LOCUS6020</name>
</gene>
<evidence type="ECO:0000313" key="3">
    <source>
        <dbReference type="EMBL" id="CAA0328662.1"/>
    </source>
</evidence>
<dbReference type="Proteomes" id="UP000434276">
    <property type="component" value="Unassembled WGS sequence"/>
</dbReference>
<dbReference type="EMBL" id="CACSHJ010000087">
    <property type="protein sequence ID" value="CAA0328662.1"/>
    <property type="molecule type" value="Genomic_DNA"/>
</dbReference>
<evidence type="ECO:0000313" key="2">
    <source>
        <dbReference type="Araport" id="AT1G70944"/>
    </source>
</evidence>
<dbReference type="GeneID" id="6240633"/>
<evidence type="ECO:0000313" key="4">
    <source>
        <dbReference type="EMBL" id="VYS50661.1"/>
    </source>
</evidence>
<evidence type="ECO:0000313" key="6">
    <source>
        <dbReference type="Proteomes" id="UP000434276"/>
    </source>
</evidence>
<accession>A0A654EYP1</accession>
<name>A0A654EYP1_ARATH</name>
<keyword evidence="1" id="KW-0472">Membrane</keyword>
<reference evidence="4 5" key="1">
    <citation type="submission" date="2019-11" db="EMBL/GenBank/DDBJ databases">
        <authorList>
            <person name="Jiao W.-B."/>
            <person name="Schneeberger K."/>
        </authorList>
    </citation>
    <scope>NUCLEOTIDE SEQUENCE [LARGE SCALE GENOMIC DNA]</scope>
    <source>
        <strain evidence="5">cv. An-1</strain>
        <strain evidence="6">cv. C24</strain>
    </source>
</reference>
<feature type="transmembrane region" description="Helical" evidence="1">
    <location>
        <begin position="16"/>
        <end position="33"/>
    </location>
</feature>
<dbReference type="Araport" id="AT1G70944"/>
<dbReference type="SMR" id="A0A654EYP1"/>
<dbReference type="ExpressionAtlas" id="A0A654EYP1">
    <property type="expression patterns" value="baseline"/>
</dbReference>
<dbReference type="Proteomes" id="UP000426265">
    <property type="component" value="Unassembled WGS sequence"/>
</dbReference>
<proteinExistence type="predicted"/>
<evidence type="ECO:0000313" key="5">
    <source>
        <dbReference type="Proteomes" id="UP000426265"/>
    </source>
</evidence>
<keyword evidence="1" id="KW-0812">Transmembrane</keyword>
<protein>
    <recommendedName>
        <fullName evidence="7">Transmembrane protein</fullName>
    </recommendedName>
</protein>
<sequence length="38" mass="4393">MNGLCVRVYYVPTLRFAHRVVGWIVLVYAKAVYMHGPI</sequence>
<dbReference type="AlphaFoldDB" id="A0A654EYP1"/>